<evidence type="ECO:0000313" key="3">
    <source>
        <dbReference type="EMBL" id="MFK7003102.1"/>
    </source>
</evidence>
<dbReference type="PROSITE" id="PS50198">
    <property type="entry name" value="PPIC_PPIASE_2"/>
    <property type="match status" value="2"/>
</dbReference>
<protein>
    <submittedName>
        <fullName evidence="3">Peptidylprolyl isomerase</fullName>
        <ecNumber evidence="3">5.2.1.8</ecNumber>
    </submittedName>
</protein>
<keyword evidence="1 3" id="KW-0413">Isomerase</keyword>
<evidence type="ECO:0000313" key="4">
    <source>
        <dbReference type="Proteomes" id="UP001621713"/>
    </source>
</evidence>
<dbReference type="Proteomes" id="UP001621713">
    <property type="component" value="Unassembled WGS sequence"/>
</dbReference>
<feature type="domain" description="PpiC" evidence="2">
    <location>
        <begin position="229"/>
        <end position="333"/>
    </location>
</feature>
<comment type="caution">
    <text evidence="3">The sequence shown here is derived from an EMBL/GenBank/DDBJ whole genome shotgun (WGS) entry which is preliminary data.</text>
</comment>
<evidence type="ECO:0000259" key="2">
    <source>
        <dbReference type="PROSITE" id="PS50198"/>
    </source>
</evidence>
<dbReference type="RefSeq" id="WP_063743138.1">
    <property type="nucleotide sequence ID" value="NZ_CP015107.1"/>
</dbReference>
<dbReference type="InterPro" id="IPR046357">
    <property type="entry name" value="PPIase_dom_sf"/>
</dbReference>
<dbReference type="InterPro" id="IPR000297">
    <property type="entry name" value="PPIase_PpiC"/>
</dbReference>
<sequence>MNLKQFLTTALLIISTTGFSQNLNKDILFTIDDKPYYTDEFLRVYNKNIDLVKDESQKDLNAYLDLYVAYKLKINKANKLELQNGTQYKNELRSYRNQLAKNYTSDTKVTKALIDEAYTRIQKEVKASHILILCDENATPEDTLKAYKQIQEVRNKALKGESFESLAIQYSQDPSAKENKGNLGYFSAFRMVYPFESAAYKTKIEEISMPVRTRFGYHLLKVQDIRENRGEVTVAHIMILRPQNNTDADIIKSKNSIYDIYSKLKQGENFATLANQYSEDKSSAPKGGTLPRFSSGQLSSDIFEDKAFELKKIGDYSEPFESQFGWHIVKLIEKHPIKKLQEMERELDAKIRKDDRSKIIVSALTSKLRQKYSVKRNEKMFLEIKNIITDSYYNPEWQMPENKKQLFDKELVKIADKSIEGTLFINELNSQQKIKTKIKPIEKLIDQAYSNFIDNQLNIYYNENLEKEFPEFANIVEEYRDGLLLFDLMEKEIWNKAKQDTIGLKKYFQENKLKYQWKNRAEVITVSSTNEEFVKKAQKLLKENATIDVLKEKLNTKEIINVIPKKEIVEEGNNPNIILKEGVTKIYKEKEYFYVTKVLKILPARQKELEETKGKVISDYQQFLEDNWVSELKKEFKVNINNNVFEKLKTSK</sequence>
<dbReference type="Pfam" id="PF00639">
    <property type="entry name" value="Rotamase"/>
    <property type="match status" value="2"/>
</dbReference>
<gene>
    <name evidence="3" type="ORF">V3467_04440</name>
</gene>
<dbReference type="PANTHER" id="PTHR47245">
    <property type="entry name" value="PEPTIDYLPROLYL ISOMERASE"/>
    <property type="match status" value="1"/>
</dbReference>
<organism evidence="3 4">
    <name type="scientific">Flavobacterium covae</name>
    <dbReference type="NCBI Taxonomy" id="2906076"/>
    <lineage>
        <taxon>Bacteria</taxon>
        <taxon>Pseudomonadati</taxon>
        <taxon>Bacteroidota</taxon>
        <taxon>Flavobacteriia</taxon>
        <taxon>Flavobacteriales</taxon>
        <taxon>Flavobacteriaceae</taxon>
        <taxon>Flavobacterium</taxon>
    </lineage>
</organism>
<reference evidence="3 4" key="1">
    <citation type="submission" date="2024-02" db="EMBL/GenBank/DDBJ databases">
        <title>Comparative Genomic Analysis of Flavobacterium Species Causing Columnaris Disease of Freshwater Fish in Thailand: Insights into Virulence and Resistance Mechanisms.</title>
        <authorList>
            <person name="Nguyen D."/>
            <person name="Chokmangmeepisarn P."/>
            <person name="Khianchaikhan K."/>
            <person name="Morishita M."/>
            <person name="Bunnoy A."/>
            <person name="Rodkhum C."/>
        </authorList>
    </citation>
    <scope>NUCLEOTIDE SEQUENCE [LARGE SCALE GENOMIC DNA]</scope>
    <source>
        <strain evidence="3 4">PCBSB2203</strain>
    </source>
</reference>
<proteinExistence type="predicted"/>
<keyword evidence="1" id="KW-0697">Rotamase</keyword>
<dbReference type="Gene3D" id="3.10.50.40">
    <property type="match status" value="2"/>
</dbReference>
<evidence type="ECO:0000256" key="1">
    <source>
        <dbReference type="PROSITE-ProRule" id="PRU00278"/>
    </source>
</evidence>
<dbReference type="EC" id="5.2.1.8" evidence="3"/>
<dbReference type="EMBL" id="JAZHOJ010000007">
    <property type="protein sequence ID" value="MFK7003102.1"/>
    <property type="molecule type" value="Genomic_DNA"/>
</dbReference>
<dbReference type="PANTHER" id="PTHR47245:SF2">
    <property type="entry name" value="PEPTIDYL-PROLYL CIS-TRANS ISOMERASE HP_0175-RELATED"/>
    <property type="match status" value="1"/>
</dbReference>
<feature type="domain" description="PpiC" evidence="2">
    <location>
        <begin position="122"/>
        <end position="224"/>
    </location>
</feature>
<dbReference type="SUPFAM" id="SSF54534">
    <property type="entry name" value="FKBP-like"/>
    <property type="match status" value="2"/>
</dbReference>
<keyword evidence="4" id="KW-1185">Reference proteome</keyword>
<dbReference type="GO" id="GO:0003755">
    <property type="term" value="F:peptidyl-prolyl cis-trans isomerase activity"/>
    <property type="evidence" value="ECO:0007669"/>
    <property type="project" value="UniProtKB-EC"/>
</dbReference>
<dbReference type="InterPro" id="IPR050245">
    <property type="entry name" value="PrsA_foldase"/>
</dbReference>
<name>A0ABW8PEV9_9FLAO</name>
<accession>A0ABW8PEV9</accession>